<feature type="signal peptide" evidence="2">
    <location>
        <begin position="1"/>
        <end position="22"/>
    </location>
</feature>
<organism evidence="3 4">
    <name type="scientific">Crossiella equi</name>
    <dbReference type="NCBI Taxonomy" id="130796"/>
    <lineage>
        <taxon>Bacteria</taxon>
        <taxon>Bacillati</taxon>
        <taxon>Actinomycetota</taxon>
        <taxon>Actinomycetes</taxon>
        <taxon>Pseudonocardiales</taxon>
        <taxon>Pseudonocardiaceae</taxon>
        <taxon>Crossiella</taxon>
    </lineage>
</organism>
<protein>
    <submittedName>
        <fullName evidence="3">Uncharacterized protein</fullName>
    </submittedName>
</protein>
<proteinExistence type="predicted"/>
<feature type="region of interest" description="Disordered" evidence="1">
    <location>
        <begin position="79"/>
        <end position="116"/>
    </location>
</feature>
<comment type="caution">
    <text evidence="3">The sequence shown here is derived from an EMBL/GenBank/DDBJ whole genome shotgun (WGS) entry which is preliminary data.</text>
</comment>
<evidence type="ECO:0000313" key="4">
    <source>
        <dbReference type="Proteomes" id="UP001519363"/>
    </source>
</evidence>
<gene>
    <name evidence="3" type="ORF">JOF53_001207</name>
</gene>
<accession>A0ABS5A6W4</accession>
<sequence length="116" mass="12335">MIRSALVALLPPAILLSPVVDAQPGARSLGERLFPGLGNGGYEVQVDGRQAGFRQEQERLDLTPAAPLAKNRLATIEVSYTAGRNQNPSPPATRSGRPGAPRSSDRVDHPSDSRAR</sequence>
<dbReference type="Proteomes" id="UP001519363">
    <property type="component" value="Unassembled WGS sequence"/>
</dbReference>
<feature type="compositionally biased region" description="Basic and acidic residues" evidence="1">
    <location>
        <begin position="103"/>
        <end position="116"/>
    </location>
</feature>
<keyword evidence="4" id="KW-1185">Reference proteome</keyword>
<reference evidence="3 4" key="1">
    <citation type="submission" date="2021-03" db="EMBL/GenBank/DDBJ databases">
        <title>Sequencing the genomes of 1000 actinobacteria strains.</title>
        <authorList>
            <person name="Klenk H.-P."/>
        </authorList>
    </citation>
    <scope>NUCLEOTIDE SEQUENCE [LARGE SCALE GENOMIC DNA]</scope>
    <source>
        <strain evidence="3 4">DSM 44580</strain>
    </source>
</reference>
<evidence type="ECO:0000256" key="1">
    <source>
        <dbReference type="SAM" id="MobiDB-lite"/>
    </source>
</evidence>
<dbReference type="EMBL" id="JAGIOO010000001">
    <property type="protein sequence ID" value="MBP2472335.1"/>
    <property type="molecule type" value="Genomic_DNA"/>
</dbReference>
<name>A0ABS5A6W4_9PSEU</name>
<keyword evidence="2" id="KW-0732">Signal</keyword>
<dbReference type="RefSeq" id="WP_143343038.1">
    <property type="nucleotide sequence ID" value="NZ_JAGIOO010000001.1"/>
</dbReference>
<feature type="chain" id="PRO_5046778458" evidence="2">
    <location>
        <begin position="23"/>
        <end position="116"/>
    </location>
</feature>
<evidence type="ECO:0000256" key="2">
    <source>
        <dbReference type="SAM" id="SignalP"/>
    </source>
</evidence>
<evidence type="ECO:0000313" key="3">
    <source>
        <dbReference type="EMBL" id="MBP2472335.1"/>
    </source>
</evidence>